<dbReference type="SUPFAM" id="SSF52540">
    <property type="entry name" value="P-loop containing nucleoside triphosphate hydrolases"/>
    <property type="match status" value="1"/>
</dbReference>
<evidence type="ECO:0000256" key="1">
    <source>
        <dbReference type="ARBA" id="ARBA00000085"/>
    </source>
</evidence>
<dbReference type="InterPro" id="IPR036097">
    <property type="entry name" value="HisK_dim/P_sf"/>
</dbReference>
<dbReference type="InterPro" id="IPR011990">
    <property type="entry name" value="TPR-like_helical_dom_sf"/>
</dbReference>
<reference evidence="11 12" key="1">
    <citation type="submission" date="2014-01" db="EMBL/GenBank/DDBJ databases">
        <title>Plasmidome dynamics in the species complex Clostridium novyi sensu lato converts strains of independent lineages into distinctly different pathogens.</title>
        <authorList>
            <person name="Skarin H."/>
            <person name="Segerman B."/>
        </authorList>
    </citation>
    <scope>NUCLEOTIDE SEQUENCE [LARGE SCALE GENOMIC DNA]</scope>
    <source>
        <strain evidence="11 12">DC5</strain>
    </source>
</reference>
<sequence>MLYYKKTDEVTLEEVLCNKKICLKDFLEISLKIVDAIMDIHKKNIVYKYLNPNNIVIDKNKDIRLKKSEFMCRDINYNLNYMSPEQIGRIEKEVDFRTDYYSLGVILYKMLTQKLPLKGDNEVEVTYSHIAKTPIPPNKINNKISIVISNIVMKLLAKDQDERYKSVYGIKMDLERCNNSFLNNGFIYNFALASKDISDKLKFTEKIYGREKEIKKIMDKYHECCNGSLEVVFISGDGGLGKKVVADEVSKQIIKEGGMFAASKCKKYNNGVPYEPLIKCGRTLMNKMLMESEDEIKKFKKKVLDAVGNNGQIITKFIPEVEFLIGKQPPLQDIGCIESTNRFNTVFGRSIKAILSREKPIAILLEDIQWLDEGSLNIIKKLILSKENKYLFIIAIVKEEEVNNKDFVYELINNNSYNEINITNIHLNSLSEEDIGNLICDTLSCNKEDAKELIKNVNFRTGGNPLFVRNSIESMYSKRILRFDYRNNKWVWDIKAVRNMKIENSVFGIIMRKISSLPQKTKNILKIASCIGVEFALKSISDITNVPIEEIYMGILPAIDQGIILFNENQINKYNDKKIMYKFSHVQVHIQIYDNIDQEQKNRYHLALGRSFYKKFLKSNSESQIFRVVNQLNKGKHLINNDEELYNLIKLNLIAGLKDKQSGVYQLAIEYFRVAYSLLPDNSWYVDYNLAYNVSIELSECEFMNKNFEKAEEVFSIILKNIKTPWEVIKIYNMKVCIHTYFGQIEKAIETGINGLKILGIYINKKPNTLKIYSEGLKLGLKEKRIISKITSKFKKKEKKVIEELKKLFFNISIAAIMYNKELFRLVTLKEMQISNIGNDTKYGKCTYMNYGLFKMYSLKQYDKIFEFGYDDLIRCNNKIDSITFSKAYCLFANLIVLWSNDYEVTLKHLYRCYDVCMEGGQLLCATITTNNILLVALMKGENLNVINNKISKYMEASEKICFADIKEEMFFNKTIVDILRGEKRDEFVFKFEKNITKFIPLGRNIYKILINYMSGKYEESIKFMSEAEKEATILEGRYISILYNFFNCLTLIKLYESCDENKKFLYMKKIKKHIKYIKKRVRNNYDNFLSYYILLQAEIYRLNDKGYKAERLYDEAIKVATEKNMINNIALISEIAGYYYEIKGNTTVSKLYLIQAYTFYKKWGCKFKTEAFQQKYPMIFGYNIQNSVQEEVALDGINNKLYIDDIFECSLQINRNKYEFMEIIKAFQSISGEILLENLLEELMKNLIGSIGAERGCLILNKNNKLFVQVEGNIDKFYSMVDNPISIENYRKISKLLVNYVARTKQSVVLNNGKNENVVFDDSYISDNKIKSILCVPIITKGKFIGIIYLENKFSDNIFSKKRLSIVELIASQAAISIENAYMYKEINELNGQLKKTVDERTRLLNESIRYEEMRTEFFANISHELRTPLNVIFGGYQMLKLMLESENLQSKSKIDKYMGTMKQNCYRLVRLINNLIDITKIDSGFFEVNLINIDIVNTIESITLSVAQYIESKGINLVFDTFIEEKIIACDVDKIERIVLNLLSNAIKFTNSGGNIAVTMYEEKNNIVISVKDDGIGIPDEKQSIIFDRFIQVDKSLSRNREGSGIGLSLVKSIVELHEGKIYLKSKLGKGSEFIIKLPSNVLETQDKNAEMYSNANSNKIEKIMIEFSDIYS</sequence>
<dbReference type="FunFam" id="3.30.565.10:FF:000037">
    <property type="entry name" value="Hybrid sensor histidine kinase/response regulator"/>
    <property type="match status" value="1"/>
</dbReference>
<keyword evidence="7" id="KW-0067">ATP-binding</keyword>
<comment type="caution">
    <text evidence="11">The sequence shown here is derived from an EMBL/GenBank/DDBJ whole genome shotgun (WGS) entry which is preliminary data.</text>
</comment>
<dbReference type="Pfam" id="PF01590">
    <property type="entry name" value="GAF"/>
    <property type="match status" value="1"/>
</dbReference>
<keyword evidence="3" id="KW-0597">Phosphoprotein</keyword>
<keyword evidence="8" id="KW-0902">Two-component regulatory system</keyword>
<keyword evidence="4" id="KW-0808">Transferase</keyword>
<dbReference type="InterPro" id="IPR041664">
    <property type="entry name" value="AAA_16"/>
</dbReference>
<dbReference type="EC" id="2.7.13.3" evidence="2"/>
<evidence type="ECO:0000313" key="11">
    <source>
        <dbReference type="EMBL" id="KGM98731.1"/>
    </source>
</evidence>
<keyword evidence="6 11" id="KW-0418">Kinase</keyword>
<keyword evidence="5" id="KW-0547">Nucleotide-binding</keyword>
<accession>A0A0A0IER0</accession>
<dbReference type="Pfam" id="PF02518">
    <property type="entry name" value="HATPase_c"/>
    <property type="match status" value="1"/>
</dbReference>
<dbReference type="InterPro" id="IPR003661">
    <property type="entry name" value="HisK_dim/P_dom"/>
</dbReference>
<dbReference type="InterPro" id="IPR027417">
    <property type="entry name" value="P-loop_NTPase"/>
</dbReference>
<dbReference type="GO" id="GO:0000155">
    <property type="term" value="F:phosphorelay sensor kinase activity"/>
    <property type="evidence" value="ECO:0007669"/>
    <property type="project" value="InterPro"/>
</dbReference>
<dbReference type="SUPFAM" id="SSF48452">
    <property type="entry name" value="TPR-like"/>
    <property type="match status" value="1"/>
</dbReference>
<dbReference type="Gene3D" id="3.30.565.10">
    <property type="entry name" value="Histidine kinase-like ATPase, C-terminal domain"/>
    <property type="match status" value="1"/>
</dbReference>
<dbReference type="InterPro" id="IPR011009">
    <property type="entry name" value="Kinase-like_dom_sf"/>
</dbReference>
<dbReference type="SUPFAM" id="SSF47384">
    <property type="entry name" value="Homodimeric domain of signal transducing histidine kinase"/>
    <property type="match status" value="1"/>
</dbReference>
<dbReference type="InterPro" id="IPR003594">
    <property type="entry name" value="HATPase_dom"/>
</dbReference>
<dbReference type="InterPro" id="IPR036890">
    <property type="entry name" value="HATPase_C_sf"/>
</dbReference>
<dbReference type="SUPFAM" id="SSF55874">
    <property type="entry name" value="ATPase domain of HSP90 chaperone/DNA topoisomerase II/histidine kinase"/>
    <property type="match status" value="1"/>
</dbReference>
<dbReference type="PROSITE" id="PS50011">
    <property type="entry name" value="PROTEIN_KINASE_DOM"/>
    <property type="match status" value="1"/>
</dbReference>
<name>A0A0A0IER0_CLOBO</name>
<dbReference type="RefSeq" id="WP_039259709.1">
    <property type="nucleotide sequence ID" value="NZ_JDRY01000047.1"/>
</dbReference>
<dbReference type="InterPro" id="IPR004358">
    <property type="entry name" value="Sig_transdc_His_kin-like_C"/>
</dbReference>
<comment type="catalytic activity">
    <reaction evidence="1">
        <text>ATP + protein L-histidine = ADP + protein N-phospho-L-histidine.</text>
        <dbReference type="EC" id="2.7.13.3"/>
    </reaction>
</comment>
<dbReference type="InterPro" id="IPR000719">
    <property type="entry name" value="Prot_kinase_dom"/>
</dbReference>
<dbReference type="SUPFAM" id="SSF56112">
    <property type="entry name" value="Protein kinase-like (PK-like)"/>
    <property type="match status" value="1"/>
</dbReference>
<dbReference type="Gene3D" id="1.10.510.10">
    <property type="entry name" value="Transferase(Phosphotransferase) domain 1"/>
    <property type="match status" value="1"/>
</dbReference>
<dbReference type="InterPro" id="IPR053159">
    <property type="entry name" value="Hybrid_Histidine_Kinase"/>
</dbReference>
<evidence type="ECO:0000259" key="9">
    <source>
        <dbReference type="PROSITE" id="PS50011"/>
    </source>
</evidence>
<dbReference type="PROSITE" id="PS50109">
    <property type="entry name" value="HIS_KIN"/>
    <property type="match status" value="1"/>
</dbReference>
<dbReference type="PANTHER" id="PTHR43642">
    <property type="entry name" value="HYBRID SIGNAL TRANSDUCTION HISTIDINE KINASE G"/>
    <property type="match status" value="1"/>
</dbReference>
<dbReference type="PANTHER" id="PTHR43642:SF1">
    <property type="entry name" value="HYBRID SIGNAL TRANSDUCTION HISTIDINE KINASE G"/>
    <property type="match status" value="1"/>
</dbReference>
<dbReference type="Gene3D" id="3.30.450.40">
    <property type="match status" value="1"/>
</dbReference>
<dbReference type="CDD" id="cd00082">
    <property type="entry name" value="HisKA"/>
    <property type="match status" value="1"/>
</dbReference>
<dbReference type="InterPro" id="IPR005467">
    <property type="entry name" value="His_kinase_dom"/>
</dbReference>
<gene>
    <name evidence="11" type="ORF">Z955_10705</name>
</gene>
<evidence type="ECO:0000256" key="3">
    <source>
        <dbReference type="ARBA" id="ARBA00022553"/>
    </source>
</evidence>
<dbReference type="Proteomes" id="UP000030014">
    <property type="component" value="Unassembled WGS sequence"/>
</dbReference>
<dbReference type="Pfam" id="PF00069">
    <property type="entry name" value="Pkinase"/>
    <property type="match status" value="1"/>
</dbReference>
<dbReference type="InterPro" id="IPR003018">
    <property type="entry name" value="GAF"/>
</dbReference>
<evidence type="ECO:0000256" key="4">
    <source>
        <dbReference type="ARBA" id="ARBA00022679"/>
    </source>
</evidence>
<evidence type="ECO:0000256" key="7">
    <source>
        <dbReference type="ARBA" id="ARBA00022840"/>
    </source>
</evidence>
<dbReference type="Pfam" id="PF00512">
    <property type="entry name" value="HisKA"/>
    <property type="match status" value="1"/>
</dbReference>
<evidence type="ECO:0000259" key="10">
    <source>
        <dbReference type="PROSITE" id="PS50109"/>
    </source>
</evidence>
<dbReference type="SMART" id="SM00387">
    <property type="entry name" value="HATPase_c"/>
    <property type="match status" value="1"/>
</dbReference>
<proteinExistence type="predicted"/>
<dbReference type="InterPro" id="IPR029016">
    <property type="entry name" value="GAF-like_dom_sf"/>
</dbReference>
<dbReference type="FunFam" id="1.10.287.130:FF:000001">
    <property type="entry name" value="Two-component sensor histidine kinase"/>
    <property type="match status" value="1"/>
</dbReference>
<evidence type="ECO:0000256" key="6">
    <source>
        <dbReference type="ARBA" id="ARBA00022777"/>
    </source>
</evidence>
<evidence type="ECO:0000256" key="8">
    <source>
        <dbReference type="ARBA" id="ARBA00023012"/>
    </source>
</evidence>
<evidence type="ECO:0000256" key="5">
    <source>
        <dbReference type="ARBA" id="ARBA00022741"/>
    </source>
</evidence>
<dbReference type="PRINTS" id="PR00344">
    <property type="entry name" value="BCTRLSENSOR"/>
</dbReference>
<dbReference type="SMART" id="SM00220">
    <property type="entry name" value="S_TKc"/>
    <property type="match status" value="1"/>
</dbReference>
<dbReference type="SUPFAM" id="SSF55781">
    <property type="entry name" value="GAF domain-like"/>
    <property type="match status" value="1"/>
</dbReference>
<dbReference type="SMART" id="SM00388">
    <property type="entry name" value="HisKA"/>
    <property type="match status" value="1"/>
</dbReference>
<dbReference type="EMBL" id="JDRY01000047">
    <property type="protein sequence ID" value="KGM98731.1"/>
    <property type="molecule type" value="Genomic_DNA"/>
</dbReference>
<protein>
    <recommendedName>
        <fullName evidence="2">histidine kinase</fullName>
        <ecNumber evidence="2">2.7.13.3</ecNumber>
    </recommendedName>
</protein>
<evidence type="ECO:0000313" key="12">
    <source>
        <dbReference type="Proteomes" id="UP000030014"/>
    </source>
</evidence>
<dbReference type="CDD" id="cd16922">
    <property type="entry name" value="HATPase_EvgS-ArcB-TorS-like"/>
    <property type="match status" value="1"/>
</dbReference>
<dbReference type="GO" id="GO:0005524">
    <property type="term" value="F:ATP binding"/>
    <property type="evidence" value="ECO:0007669"/>
    <property type="project" value="UniProtKB-KW"/>
</dbReference>
<feature type="domain" description="Histidine kinase" evidence="10">
    <location>
        <begin position="1422"/>
        <end position="1644"/>
    </location>
</feature>
<organism evidence="11 12">
    <name type="scientific">Clostridium botulinum C/D str. DC5</name>
    <dbReference type="NCBI Taxonomy" id="1443128"/>
    <lineage>
        <taxon>Bacteria</taxon>
        <taxon>Bacillati</taxon>
        <taxon>Bacillota</taxon>
        <taxon>Clostridia</taxon>
        <taxon>Eubacteriales</taxon>
        <taxon>Clostridiaceae</taxon>
        <taxon>Clostridium</taxon>
    </lineage>
</organism>
<dbReference type="Pfam" id="PF13191">
    <property type="entry name" value="AAA_16"/>
    <property type="match status" value="1"/>
</dbReference>
<feature type="domain" description="Protein kinase" evidence="9">
    <location>
        <begin position="1"/>
        <end position="182"/>
    </location>
</feature>
<dbReference type="Gene3D" id="1.10.287.130">
    <property type="match status" value="1"/>
</dbReference>
<dbReference type="SMART" id="SM00065">
    <property type="entry name" value="GAF"/>
    <property type="match status" value="1"/>
</dbReference>
<evidence type="ECO:0000256" key="2">
    <source>
        <dbReference type="ARBA" id="ARBA00012438"/>
    </source>
</evidence>